<organism evidence="2 3">
    <name type="scientific">Halovenus carboxidivorans</name>
    <dbReference type="NCBI Taxonomy" id="2692199"/>
    <lineage>
        <taxon>Archaea</taxon>
        <taxon>Methanobacteriati</taxon>
        <taxon>Methanobacteriota</taxon>
        <taxon>Stenosarchaea group</taxon>
        <taxon>Halobacteria</taxon>
        <taxon>Halobacteriales</taxon>
        <taxon>Haloarculaceae</taxon>
        <taxon>Halovenus</taxon>
    </lineage>
</organism>
<dbReference type="RefSeq" id="WP_159762929.1">
    <property type="nucleotide sequence ID" value="NZ_WUUT01000001.1"/>
</dbReference>
<dbReference type="OrthoDB" id="7284at2157"/>
<dbReference type="InterPro" id="IPR002125">
    <property type="entry name" value="CMP_dCMP_dom"/>
</dbReference>
<dbReference type="Gene3D" id="3.40.140.10">
    <property type="entry name" value="Cytidine Deaminase, domain 2"/>
    <property type="match status" value="1"/>
</dbReference>
<dbReference type="CDD" id="cd01285">
    <property type="entry name" value="nucleoside_deaminase"/>
    <property type="match status" value="1"/>
</dbReference>
<dbReference type="InterPro" id="IPR016193">
    <property type="entry name" value="Cytidine_deaminase-like"/>
</dbReference>
<proteinExistence type="predicted"/>
<evidence type="ECO:0000259" key="1">
    <source>
        <dbReference type="PROSITE" id="PS51747"/>
    </source>
</evidence>
<dbReference type="AlphaFoldDB" id="A0A6B0SZB6"/>
<evidence type="ECO:0000313" key="2">
    <source>
        <dbReference type="EMBL" id="MXR50835.1"/>
    </source>
</evidence>
<dbReference type="PROSITE" id="PS51747">
    <property type="entry name" value="CYT_DCMP_DEAMINASES_2"/>
    <property type="match status" value="1"/>
</dbReference>
<protein>
    <submittedName>
        <fullName evidence="2">Nucleoside deaminase</fullName>
    </submittedName>
</protein>
<comment type="caution">
    <text evidence="2">The sequence shown here is derived from an EMBL/GenBank/DDBJ whole genome shotgun (WGS) entry which is preliminary data.</text>
</comment>
<feature type="domain" description="CMP/dCMP-type deaminase" evidence="1">
    <location>
        <begin position="1"/>
        <end position="129"/>
    </location>
</feature>
<accession>A0A6B0SZB6</accession>
<name>A0A6B0SZB6_9EURY</name>
<gene>
    <name evidence="2" type="ORF">GRX03_04340</name>
</gene>
<evidence type="ECO:0000313" key="3">
    <source>
        <dbReference type="Proteomes" id="UP000466535"/>
    </source>
</evidence>
<dbReference type="PANTHER" id="PTHR11079:SF179">
    <property type="entry name" value="TRNA(ADENINE(34)) DEAMINASE, CHLOROPLASTIC"/>
    <property type="match status" value="1"/>
</dbReference>
<reference evidence="2 3" key="1">
    <citation type="submission" date="2019-12" db="EMBL/GenBank/DDBJ databases">
        <title>Isolation and characterization of three novel carbon monoxide-oxidizing members of Halobacteria from salione crusts and soils.</title>
        <authorList>
            <person name="Myers M.R."/>
            <person name="King G.M."/>
        </authorList>
    </citation>
    <scope>NUCLEOTIDE SEQUENCE [LARGE SCALE GENOMIC DNA]</scope>
    <source>
        <strain evidence="2 3">WSH3</strain>
    </source>
</reference>
<dbReference type="SUPFAM" id="SSF53927">
    <property type="entry name" value="Cytidine deaminase-like"/>
    <property type="match status" value="1"/>
</dbReference>
<dbReference type="GO" id="GO:0003824">
    <property type="term" value="F:catalytic activity"/>
    <property type="evidence" value="ECO:0007669"/>
    <property type="project" value="InterPro"/>
</dbReference>
<dbReference type="Pfam" id="PF00383">
    <property type="entry name" value="dCMP_cyt_deam_1"/>
    <property type="match status" value="1"/>
</dbReference>
<keyword evidence="3" id="KW-1185">Reference proteome</keyword>
<dbReference type="Proteomes" id="UP000466535">
    <property type="component" value="Unassembled WGS sequence"/>
</dbReference>
<sequence length="148" mass="15957">MDDEPFIREAIDLAREAADNGNTPFGSLLVVDGEVVQRSRNTTVTESDITAHPELKLARWAARELDTEEREACTMYTSTEPCEMCATAIHYAGLGRVVFSVSTTALSERHGTPPGYTCRELIEAKGGSTAVEGPILEAEGLAVHDDSS</sequence>
<dbReference type="PANTHER" id="PTHR11079">
    <property type="entry name" value="CYTOSINE DEAMINASE FAMILY MEMBER"/>
    <property type="match status" value="1"/>
</dbReference>
<dbReference type="EMBL" id="WUUT01000001">
    <property type="protein sequence ID" value="MXR50835.1"/>
    <property type="molecule type" value="Genomic_DNA"/>
</dbReference>